<name>A0A2N3I4I8_9BACT</name>
<evidence type="ECO:0000313" key="1">
    <source>
        <dbReference type="EMBL" id="PKQ65218.1"/>
    </source>
</evidence>
<dbReference type="Proteomes" id="UP000233618">
    <property type="component" value="Unassembled WGS sequence"/>
</dbReference>
<comment type="caution">
    <text evidence="1">The sequence shown here is derived from an EMBL/GenBank/DDBJ whole genome shotgun (WGS) entry which is preliminary data.</text>
</comment>
<dbReference type="InterPro" id="IPR054199">
    <property type="entry name" value="DUF6904"/>
</dbReference>
<keyword evidence="2" id="KW-1185">Reference proteome</keyword>
<sequence length="222" mass="26162">MLQGYPTKNGTGISIFGDYGDLNSLYSTVHEIANSLDEYNERLKAQHQLLMNFAYEIRKAYSGQRLTDKLIFNGDDKEMHYYGFQCVWTDILIFISALRHNAGYVQTDKLQQANMYMLEYVVERALFEYDSEGANSIQHFIGQRINVTNKYAFIIYQALHIKFVSDRQGKKRFRNIPKLIGDYFSEWRQEYKDLIASFEISAKEQNCKITDLEFNDFPEIKW</sequence>
<dbReference type="AlphaFoldDB" id="A0A2N3I4I8"/>
<evidence type="ECO:0000313" key="2">
    <source>
        <dbReference type="Proteomes" id="UP000233618"/>
    </source>
</evidence>
<protein>
    <submittedName>
        <fullName evidence="1">Uncharacterized protein</fullName>
    </submittedName>
</protein>
<dbReference type="EMBL" id="MVDE01000020">
    <property type="protein sequence ID" value="PKQ65218.1"/>
    <property type="molecule type" value="Genomic_DNA"/>
</dbReference>
<organism evidence="1 2">
    <name type="scientific">Labilibaculum manganireducens</name>
    <dbReference type="NCBI Taxonomy" id="1940525"/>
    <lineage>
        <taxon>Bacteria</taxon>
        <taxon>Pseudomonadati</taxon>
        <taxon>Bacteroidota</taxon>
        <taxon>Bacteroidia</taxon>
        <taxon>Marinilabiliales</taxon>
        <taxon>Marinifilaceae</taxon>
        <taxon>Labilibaculum</taxon>
    </lineage>
</organism>
<proteinExistence type="predicted"/>
<reference evidence="1 2" key="1">
    <citation type="journal article" date="2017" name="Front. Microbiol.">
        <title>Labilibaculum manganireducens gen. nov., sp. nov. and Labilibaculum filiforme sp. nov., Novel Bacteroidetes Isolated from Subsurface Sediments of the Baltic Sea.</title>
        <authorList>
            <person name="Vandieken V."/>
            <person name="Marshall I.P."/>
            <person name="Niemann H."/>
            <person name="Engelen B."/>
            <person name="Cypionka H."/>
        </authorList>
    </citation>
    <scope>NUCLEOTIDE SEQUENCE [LARGE SCALE GENOMIC DNA]</scope>
    <source>
        <strain evidence="1 2">59.10-2M</strain>
    </source>
</reference>
<dbReference type="Pfam" id="PF21845">
    <property type="entry name" value="DUF6904"/>
    <property type="match status" value="1"/>
</dbReference>
<gene>
    <name evidence="1" type="ORF">BZG01_13235</name>
</gene>
<dbReference type="RefSeq" id="WP_101310326.1">
    <property type="nucleotide sequence ID" value="NZ_MVDE01000020.1"/>
</dbReference>
<accession>A0A2N3I4I8</accession>